<dbReference type="OrthoDB" id="9786954at2"/>
<proteinExistence type="inferred from homology"/>
<dbReference type="EC" id="5.3.1.24" evidence="4 10"/>
<dbReference type="SUPFAM" id="SSF51366">
    <property type="entry name" value="Ribulose-phoshate binding barrel"/>
    <property type="match status" value="1"/>
</dbReference>
<dbReference type="Pfam" id="PF00697">
    <property type="entry name" value="PRAI"/>
    <property type="match status" value="1"/>
</dbReference>
<dbReference type="InterPro" id="IPR011060">
    <property type="entry name" value="RibuloseP-bd_barrel"/>
</dbReference>
<sequence>MLVKICGIQSVAAARAAVEAGADFIGFVFAESKRSITPKAAAAIANTLPHAIKKVGVFVNETVDTMNTIAAHVPLDYIQLHGQETAAVAAKLTCKIIRAYPVDDENVSCIKPFPCNFYLLDGPVGKRPGGNGMTFNWSVLNHLSIPKDKIMIAGGLTPENVHSAIEALQPFAVDVSSGVETNGKKDFEKINQFIVHAKRKDEFDANLHNA</sequence>
<dbReference type="CDD" id="cd00405">
    <property type="entry name" value="PRAI"/>
    <property type="match status" value="1"/>
</dbReference>
<name>A0A1M5QB24_9BACI</name>
<comment type="pathway">
    <text evidence="2 10">Amino-acid biosynthesis; L-tryptophan biosynthesis; L-tryptophan from chorismate: step 3/5.</text>
</comment>
<protein>
    <recommendedName>
        <fullName evidence="5 10">N-(5'-phosphoribosyl)anthranilate isomerase</fullName>
        <shortName evidence="10">PRAI</shortName>
        <ecNumber evidence="4 10">5.3.1.24</ecNumber>
    </recommendedName>
</protein>
<dbReference type="PANTHER" id="PTHR42894:SF1">
    <property type="entry name" value="N-(5'-PHOSPHORIBOSYL)ANTHRANILATE ISOMERASE"/>
    <property type="match status" value="1"/>
</dbReference>
<evidence type="ECO:0000256" key="8">
    <source>
        <dbReference type="ARBA" id="ARBA00023141"/>
    </source>
</evidence>
<dbReference type="RefSeq" id="WP_073006314.1">
    <property type="nucleotide sequence ID" value="NZ_FQXD01000004.1"/>
</dbReference>
<keyword evidence="6 10" id="KW-0028">Amino-acid biosynthesis</keyword>
<comment type="similarity">
    <text evidence="3 10">Belongs to the TrpF family.</text>
</comment>
<keyword evidence="7 10" id="KW-0822">Tryptophan biosynthesis</keyword>
<feature type="domain" description="N-(5'phosphoribosyl) anthranilate isomerase (PRAI)" evidence="11">
    <location>
        <begin position="3"/>
        <end position="194"/>
    </location>
</feature>
<evidence type="ECO:0000256" key="10">
    <source>
        <dbReference type="HAMAP-Rule" id="MF_00135"/>
    </source>
</evidence>
<keyword evidence="13" id="KW-1185">Reference proteome</keyword>
<dbReference type="FunFam" id="3.20.20.70:FF:000075">
    <property type="entry name" value="Tryptophan biosynthesis protein TRP1"/>
    <property type="match status" value="1"/>
</dbReference>
<dbReference type="UniPathway" id="UPA00035">
    <property type="reaction ID" value="UER00042"/>
</dbReference>
<evidence type="ECO:0000256" key="9">
    <source>
        <dbReference type="ARBA" id="ARBA00023235"/>
    </source>
</evidence>
<dbReference type="Gene3D" id="3.20.20.70">
    <property type="entry name" value="Aldolase class I"/>
    <property type="match status" value="1"/>
</dbReference>
<evidence type="ECO:0000313" key="13">
    <source>
        <dbReference type="Proteomes" id="UP000184079"/>
    </source>
</evidence>
<keyword evidence="9 10" id="KW-0413">Isomerase</keyword>
<dbReference type="GO" id="GO:0000162">
    <property type="term" value="P:L-tryptophan biosynthetic process"/>
    <property type="evidence" value="ECO:0007669"/>
    <property type="project" value="UniProtKB-UniRule"/>
</dbReference>
<gene>
    <name evidence="10" type="primary">trpF</name>
    <name evidence="12" type="ORF">SAMN05421807_10456</name>
</gene>
<dbReference type="InterPro" id="IPR044643">
    <property type="entry name" value="TrpF_fam"/>
</dbReference>
<evidence type="ECO:0000256" key="5">
    <source>
        <dbReference type="ARBA" id="ARBA00022272"/>
    </source>
</evidence>
<evidence type="ECO:0000256" key="7">
    <source>
        <dbReference type="ARBA" id="ARBA00022822"/>
    </source>
</evidence>
<dbReference type="Proteomes" id="UP000184079">
    <property type="component" value="Unassembled WGS sequence"/>
</dbReference>
<evidence type="ECO:0000256" key="2">
    <source>
        <dbReference type="ARBA" id="ARBA00004664"/>
    </source>
</evidence>
<dbReference type="InterPro" id="IPR013785">
    <property type="entry name" value="Aldolase_TIM"/>
</dbReference>
<evidence type="ECO:0000313" key="12">
    <source>
        <dbReference type="EMBL" id="SHH11347.1"/>
    </source>
</evidence>
<accession>A0A1M5QB24</accession>
<organism evidence="12 13">
    <name type="scientific">Virgibacillus chiguensis</name>
    <dbReference type="NCBI Taxonomy" id="411959"/>
    <lineage>
        <taxon>Bacteria</taxon>
        <taxon>Bacillati</taxon>
        <taxon>Bacillota</taxon>
        <taxon>Bacilli</taxon>
        <taxon>Bacillales</taxon>
        <taxon>Bacillaceae</taxon>
        <taxon>Virgibacillus</taxon>
    </lineage>
</organism>
<dbReference type="EMBL" id="FQXD01000004">
    <property type="protein sequence ID" value="SHH11347.1"/>
    <property type="molecule type" value="Genomic_DNA"/>
</dbReference>
<evidence type="ECO:0000256" key="6">
    <source>
        <dbReference type="ARBA" id="ARBA00022605"/>
    </source>
</evidence>
<dbReference type="NCBIfam" id="NF002300">
    <property type="entry name" value="PRK01222.1-7"/>
    <property type="match status" value="1"/>
</dbReference>
<evidence type="ECO:0000259" key="11">
    <source>
        <dbReference type="Pfam" id="PF00697"/>
    </source>
</evidence>
<evidence type="ECO:0000256" key="1">
    <source>
        <dbReference type="ARBA" id="ARBA00001164"/>
    </source>
</evidence>
<dbReference type="GO" id="GO:0004640">
    <property type="term" value="F:phosphoribosylanthranilate isomerase activity"/>
    <property type="evidence" value="ECO:0007669"/>
    <property type="project" value="UniProtKB-UniRule"/>
</dbReference>
<dbReference type="AlphaFoldDB" id="A0A1M5QB24"/>
<dbReference type="InterPro" id="IPR001240">
    <property type="entry name" value="PRAI_dom"/>
</dbReference>
<keyword evidence="8 10" id="KW-0057">Aromatic amino acid biosynthesis</keyword>
<dbReference type="HAMAP" id="MF_00135">
    <property type="entry name" value="PRAI"/>
    <property type="match status" value="1"/>
</dbReference>
<dbReference type="PANTHER" id="PTHR42894">
    <property type="entry name" value="N-(5'-PHOSPHORIBOSYL)ANTHRANILATE ISOMERASE"/>
    <property type="match status" value="1"/>
</dbReference>
<comment type="catalytic activity">
    <reaction evidence="1 10">
        <text>N-(5-phospho-beta-D-ribosyl)anthranilate = 1-(2-carboxyphenylamino)-1-deoxy-D-ribulose 5-phosphate</text>
        <dbReference type="Rhea" id="RHEA:21540"/>
        <dbReference type="ChEBI" id="CHEBI:18277"/>
        <dbReference type="ChEBI" id="CHEBI:58613"/>
        <dbReference type="EC" id="5.3.1.24"/>
    </reaction>
</comment>
<evidence type="ECO:0000256" key="3">
    <source>
        <dbReference type="ARBA" id="ARBA00007571"/>
    </source>
</evidence>
<evidence type="ECO:0000256" key="4">
    <source>
        <dbReference type="ARBA" id="ARBA00012572"/>
    </source>
</evidence>
<reference evidence="13" key="1">
    <citation type="submission" date="2016-11" db="EMBL/GenBank/DDBJ databases">
        <authorList>
            <person name="Varghese N."/>
            <person name="Submissions S."/>
        </authorList>
    </citation>
    <scope>NUCLEOTIDE SEQUENCE [LARGE SCALE GENOMIC DNA]</scope>
    <source>
        <strain evidence="13">CGMCC 1.6496</strain>
    </source>
</reference>